<dbReference type="InterPro" id="IPR026765">
    <property type="entry name" value="Tmem163"/>
</dbReference>
<dbReference type="Proteomes" id="UP000569092">
    <property type="component" value="Unassembled WGS sequence"/>
</dbReference>
<dbReference type="GO" id="GO:0031410">
    <property type="term" value="C:cytoplasmic vesicle"/>
    <property type="evidence" value="ECO:0007669"/>
    <property type="project" value="UniProtKB-KW"/>
</dbReference>
<sequence length="194" mass="20268">MNTARQVAWLQGITLAWMLIECGVSFYGAISAHSPALLAFGADSFVELLSATVVLLAIAPSFPLTRDRAARLAGILLFVLAGVVALVTVLAFVSGVTPETSCSGIVITLAALVVMPILAWAKRRTARLTNNRALAADAVQSATCAYLAAVTLAGLAINAIWHIHWVDSAATLLALPILVIEGRRALRGESCGCC</sequence>
<dbReference type="EMBL" id="JACHDZ010000010">
    <property type="protein sequence ID" value="MBB5346194.1"/>
    <property type="molecule type" value="Genomic_DNA"/>
</dbReference>
<name>A0A7W8JBG0_9BACT</name>
<evidence type="ECO:0000256" key="8">
    <source>
        <dbReference type="ARBA" id="ARBA00023018"/>
    </source>
</evidence>
<feature type="transmembrane region" description="Helical" evidence="11">
    <location>
        <begin position="70"/>
        <end position="92"/>
    </location>
</feature>
<evidence type="ECO:0000256" key="5">
    <source>
        <dbReference type="ARBA" id="ARBA00022753"/>
    </source>
</evidence>
<comment type="subcellular location">
    <subcellularLocation>
        <location evidence="2">Cytoplasmic vesicle</location>
        <location evidence="2">Secretory vesicle</location>
        <location evidence="2">Synaptic vesicle membrane</location>
        <topology evidence="2">Multi-pass membrane protein</topology>
    </subcellularLocation>
    <subcellularLocation>
        <location evidence="1">Early endosome membrane</location>
    </subcellularLocation>
</comment>
<dbReference type="Pfam" id="PF01545">
    <property type="entry name" value="Cation_efflux"/>
    <property type="match status" value="1"/>
</dbReference>
<gene>
    <name evidence="13" type="ORF">HDF10_004204</name>
</gene>
<feature type="domain" description="Cation efflux protein transmembrane" evidence="12">
    <location>
        <begin position="18"/>
        <end position="187"/>
    </location>
</feature>
<accession>A0A7W8JBG0</accession>
<keyword evidence="5" id="KW-0967">Endosome</keyword>
<keyword evidence="10" id="KW-0968">Cytoplasmic vesicle</keyword>
<feature type="transmembrane region" description="Helical" evidence="11">
    <location>
        <begin position="36"/>
        <end position="58"/>
    </location>
</feature>
<feature type="transmembrane region" description="Helical" evidence="11">
    <location>
        <begin position="7"/>
        <end position="30"/>
    </location>
</feature>
<dbReference type="PANTHER" id="PTHR31937:SF2">
    <property type="entry name" value="TRANSMEMBRANE PROTEIN 163"/>
    <property type="match status" value="1"/>
</dbReference>
<feature type="transmembrane region" description="Helical" evidence="11">
    <location>
        <begin position="133"/>
        <end position="157"/>
    </location>
</feature>
<comment type="similarity">
    <text evidence="3">Belongs to the TMEM163 family.</text>
</comment>
<evidence type="ECO:0000256" key="4">
    <source>
        <dbReference type="ARBA" id="ARBA00022692"/>
    </source>
</evidence>
<keyword evidence="7 11" id="KW-1133">Transmembrane helix</keyword>
<keyword evidence="9 11" id="KW-0472">Membrane</keyword>
<evidence type="ECO:0000256" key="9">
    <source>
        <dbReference type="ARBA" id="ARBA00023136"/>
    </source>
</evidence>
<organism evidence="13 14">
    <name type="scientific">Tunturiibacter lichenicola</name>
    <dbReference type="NCBI Taxonomy" id="2051959"/>
    <lineage>
        <taxon>Bacteria</taxon>
        <taxon>Pseudomonadati</taxon>
        <taxon>Acidobacteriota</taxon>
        <taxon>Terriglobia</taxon>
        <taxon>Terriglobales</taxon>
        <taxon>Acidobacteriaceae</taxon>
        <taxon>Tunturiibacter</taxon>
    </lineage>
</organism>
<dbReference type="GO" id="GO:0016020">
    <property type="term" value="C:membrane"/>
    <property type="evidence" value="ECO:0007669"/>
    <property type="project" value="InterPro"/>
</dbReference>
<dbReference type="InterPro" id="IPR058533">
    <property type="entry name" value="Cation_efflux_TM"/>
</dbReference>
<feature type="transmembrane region" description="Helical" evidence="11">
    <location>
        <begin position="104"/>
        <end position="121"/>
    </location>
</feature>
<reference evidence="13 14" key="1">
    <citation type="submission" date="2020-08" db="EMBL/GenBank/DDBJ databases">
        <title>Genomic Encyclopedia of Type Strains, Phase IV (KMG-V): Genome sequencing to study the core and pangenomes of soil and plant-associated prokaryotes.</title>
        <authorList>
            <person name="Whitman W."/>
        </authorList>
    </citation>
    <scope>NUCLEOTIDE SEQUENCE [LARGE SCALE GENOMIC DNA]</scope>
    <source>
        <strain evidence="13 14">M8US30</strain>
    </source>
</reference>
<evidence type="ECO:0000256" key="2">
    <source>
        <dbReference type="ARBA" id="ARBA00004644"/>
    </source>
</evidence>
<dbReference type="Gene3D" id="1.20.1510.10">
    <property type="entry name" value="Cation efflux protein transmembrane domain"/>
    <property type="match status" value="1"/>
</dbReference>
<protein>
    <submittedName>
        <fullName evidence="13">Divalent metal cation (Fe/Co/Zn/Cd) transporter</fullName>
    </submittedName>
</protein>
<dbReference type="PANTHER" id="PTHR31937">
    <property type="entry name" value="TRANSMEMBRANE PROTEIN 163"/>
    <property type="match status" value="1"/>
</dbReference>
<keyword evidence="4 11" id="KW-0812">Transmembrane</keyword>
<evidence type="ECO:0000256" key="10">
    <source>
        <dbReference type="ARBA" id="ARBA00023329"/>
    </source>
</evidence>
<evidence type="ECO:0000313" key="14">
    <source>
        <dbReference type="Proteomes" id="UP000569092"/>
    </source>
</evidence>
<evidence type="ECO:0000256" key="6">
    <source>
        <dbReference type="ARBA" id="ARBA00022833"/>
    </source>
</evidence>
<dbReference type="GO" id="GO:0008324">
    <property type="term" value="F:monoatomic cation transmembrane transporter activity"/>
    <property type="evidence" value="ECO:0007669"/>
    <property type="project" value="InterPro"/>
</dbReference>
<evidence type="ECO:0000256" key="7">
    <source>
        <dbReference type="ARBA" id="ARBA00022989"/>
    </source>
</evidence>
<evidence type="ECO:0000259" key="12">
    <source>
        <dbReference type="Pfam" id="PF01545"/>
    </source>
</evidence>
<evidence type="ECO:0000256" key="3">
    <source>
        <dbReference type="ARBA" id="ARBA00008731"/>
    </source>
</evidence>
<proteinExistence type="inferred from homology"/>
<dbReference type="AlphaFoldDB" id="A0A7W8JBG0"/>
<dbReference type="InterPro" id="IPR027469">
    <property type="entry name" value="Cation_efflux_TMD_sf"/>
</dbReference>
<evidence type="ECO:0000256" key="1">
    <source>
        <dbReference type="ARBA" id="ARBA00004146"/>
    </source>
</evidence>
<dbReference type="SUPFAM" id="SSF161111">
    <property type="entry name" value="Cation efflux protein transmembrane domain-like"/>
    <property type="match status" value="1"/>
</dbReference>
<keyword evidence="8" id="KW-0770">Synapse</keyword>
<evidence type="ECO:0000313" key="13">
    <source>
        <dbReference type="EMBL" id="MBB5346194.1"/>
    </source>
</evidence>
<comment type="caution">
    <text evidence="13">The sequence shown here is derived from an EMBL/GenBank/DDBJ whole genome shotgun (WGS) entry which is preliminary data.</text>
</comment>
<keyword evidence="6" id="KW-0862">Zinc</keyword>
<evidence type="ECO:0000256" key="11">
    <source>
        <dbReference type="SAM" id="Phobius"/>
    </source>
</evidence>